<dbReference type="AlphaFoldDB" id="A0A8H6AHS4"/>
<sequence>MDTTSTTGNGPLNEKDTYKGPRHTGEYERLRIQHELVKANMGDKLVLAPIDFSNPHLTVLDSATADGYWLTDLAQSLSPTSRLIGADISPQHFLGENPANVELIVHNIFDSWPEDYQNYFDLVHQRFVLPVCNDEKSVDAIGKLFACVKAGGYIQLHDGDMETILEGPEYQAMQSFRDTMAKAWKMMGHNLSPGPKLVDWLKQAGATEVHETIIVNKCGPLEEDEAQSERAISVLLALLDGAQVLLGTLPGFPSAQELSQLRVDLEKELRTVGNCWRTHVVVARKDPQTEVHASL</sequence>
<feature type="compositionally biased region" description="Polar residues" evidence="1">
    <location>
        <begin position="1"/>
        <end position="10"/>
    </location>
</feature>
<feature type="compositionally biased region" description="Basic and acidic residues" evidence="1">
    <location>
        <begin position="13"/>
        <end position="24"/>
    </location>
</feature>
<name>A0A8H6AHS4_9HELO</name>
<dbReference type="GeneID" id="59264498"/>
<organism evidence="2 3">
    <name type="scientific">Botrytis fragariae</name>
    <dbReference type="NCBI Taxonomy" id="1964551"/>
    <lineage>
        <taxon>Eukaryota</taxon>
        <taxon>Fungi</taxon>
        <taxon>Dikarya</taxon>
        <taxon>Ascomycota</taxon>
        <taxon>Pezizomycotina</taxon>
        <taxon>Leotiomycetes</taxon>
        <taxon>Helotiales</taxon>
        <taxon>Sclerotiniaceae</taxon>
        <taxon>Botrytis</taxon>
    </lineage>
</organism>
<proteinExistence type="predicted"/>
<keyword evidence="3" id="KW-1185">Reference proteome</keyword>
<dbReference type="SUPFAM" id="SSF53335">
    <property type="entry name" value="S-adenosyl-L-methionine-dependent methyltransferases"/>
    <property type="match status" value="1"/>
</dbReference>
<dbReference type="OrthoDB" id="184880at2759"/>
<keyword evidence="2" id="KW-0489">Methyltransferase</keyword>
<keyword evidence="2" id="KW-0808">Transferase</keyword>
<dbReference type="RefSeq" id="XP_037186449.1">
    <property type="nucleotide sequence ID" value="XM_037340806.1"/>
</dbReference>
<reference evidence="2 3" key="1">
    <citation type="journal article" date="2020" name="Phytopathology">
        <title>A high-quality genome resource of Botrytis fragariae, a new and rapidly spreading fungal pathogen causing strawberry gray mold in the U.S.A.</title>
        <authorList>
            <person name="Wu Y."/>
            <person name="Saski C.A."/>
            <person name="Schnabel G."/>
            <person name="Xiao S."/>
            <person name="Hu M."/>
        </authorList>
    </citation>
    <scope>NUCLEOTIDE SEQUENCE [LARGE SCALE GENOMIC DNA]</scope>
    <source>
        <strain evidence="2 3">BVB16</strain>
    </source>
</reference>
<dbReference type="InterPro" id="IPR029063">
    <property type="entry name" value="SAM-dependent_MTases_sf"/>
</dbReference>
<evidence type="ECO:0000256" key="1">
    <source>
        <dbReference type="SAM" id="MobiDB-lite"/>
    </source>
</evidence>
<dbReference type="GO" id="GO:0032259">
    <property type="term" value="P:methylation"/>
    <property type="evidence" value="ECO:0007669"/>
    <property type="project" value="UniProtKB-KW"/>
</dbReference>
<dbReference type="EMBL" id="JABFCT010000028">
    <property type="protein sequence ID" value="KAF5867500.1"/>
    <property type="molecule type" value="Genomic_DNA"/>
</dbReference>
<evidence type="ECO:0000313" key="3">
    <source>
        <dbReference type="Proteomes" id="UP000531561"/>
    </source>
</evidence>
<dbReference type="GO" id="GO:0008168">
    <property type="term" value="F:methyltransferase activity"/>
    <property type="evidence" value="ECO:0007669"/>
    <property type="project" value="UniProtKB-KW"/>
</dbReference>
<evidence type="ECO:0000313" key="2">
    <source>
        <dbReference type="EMBL" id="KAF5867500.1"/>
    </source>
</evidence>
<gene>
    <name evidence="2" type="ORF">Bfra_010473</name>
</gene>
<feature type="region of interest" description="Disordered" evidence="1">
    <location>
        <begin position="1"/>
        <end position="24"/>
    </location>
</feature>
<comment type="caution">
    <text evidence="2">The sequence shown here is derived from an EMBL/GenBank/DDBJ whole genome shotgun (WGS) entry which is preliminary data.</text>
</comment>
<protein>
    <submittedName>
        <fullName evidence="2">Putative methyltransferase domain-containing protein</fullName>
    </submittedName>
</protein>
<dbReference type="Gene3D" id="3.40.50.150">
    <property type="entry name" value="Vaccinia Virus protein VP39"/>
    <property type="match status" value="1"/>
</dbReference>
<accession>A0A8H6AHS4</accession>
<dbReference type="Proteomes" id="UP000531561">
    <property type="component" value="Unassembled WGS sequence"/>
</dbReference>